<name>A0A0B4EIX7_PSEPS</name>
<evidence type="ECO:0000313" key="2">
    <source>
        <dbReference type="EMBL" id="KIC66628.1"/>
    </source>
</evidence>
<dbReference type="Proteomes" id="UP000031196">
    <property type="component" value="Unassembled WGS sequence"/>
</dbReference>
<dbReference type="Pfam" id="PF00563">
    <property type="entry name" value="EAL"/>
    <property type="match status" value="1"/>
</dbReference>
<organism evidence="2 3">
    <name type="scientific">Pseudarthrobacter phenanthrenivorans</name>
    <name type="common">Arthrobacter phenanthrenivorans</name>
    <dbReference type="NCBI Taxonomy" id="361575"/>
    <lineage>
        <taxon>Bacteria</taxon>
        <taxon>Bacillati</taxon>
        <taxon>Actinomycetota</taxon>
        <taxon>Actinomycetes</taxon>
        <taxon>Micrococcales</taxon>
        <taxon>Micrococcaceae</taxon>
        <taxon>Pseudarthrobacter</taxon>
    </lineage>
</organism>
<dbReference type="InterPro" id="IPR035919">
    <property type="entry name" value="EAL_sf"/>
</dbReference>
<accession>A0A0B4EIX7</accession>
<protein>
    <submittedName>
        <fullName evidence="2">Diguanylate phosphodiesterase</fullName>
    </submittedName>
</protein>
<feature type="domain" description="EAL" evidence="1">
    <location>
        <begin position="4"/>
        <end position="255"/>
    </location>
</feature>
<dbReference type="AlphaFoldDB" id="A0A0B4EIX7"/>
<dbReference type="SUPFAM" id="SSF141868">
    <property type="entry name" value="EAL domain-like"/>
    <property type="match status" value="1"/>
</dbReference>
<dbReference type="EMBL" id="JWTB01000020">
    <property type="protein sequence ID" value="KIC66628.1"/>
    <property type="molecule type" value="Genomic_DNA"/>
</dbReference>
<dbReference type="SMART" id="SM00052">
    <property type="entry name" value="EAL"/>
    <property type="match status" value="1"/>
</dbReference>
<comment type="caution">
    <text evidence="2">The sequence shown here is derived from an EMBL/GenBank/DDBJ whole genome shotgun (WGS) entry which is preliminary data.</text>
</comment>
<dbReference type="PANTHER" id="PTHR33121">
    <property type="entry name" value="CYCLIC DI-GMP PHOSPHODIESTERASE PDEF"/>
    <property type="match status" value="1"/>
</dbReference>
<dbReference type="Gene3D" id="3.20.20.450">
    <property type="entry name" value="EAL domain"/>
    <property type="match status" value="1"/>
</dbReference>
<dbReference type="InterPro" id="IPR050706">
    <property type="entry name" value="Cyclic-di-GMP_PDE-like"/>
</dbReference>
<dbReference type="PANTHER" id="PTHR33121:SF15">
    <property type="entry name" value="BLUE LIGHT- AND TEMPERATURE-REGULATED ANTIREPRESSOR BLUF"/>
    <property type="match status" value="1"/>
</dbReference>
<dbReference type="PROSITE" id="PS50883">
    <property type="entry name" value="EAL"/>
    <property type="match status" value="1"/>
</dbReference>
<evidence type="ECO:0000259" key="1">
    <source>
        <dbReference type="PROSITE" id="PS50883"/>
    </source>
</evidence>
<dbReference type="InterPro" id="IPR001633">
    <property type="entry name" value="EAL_dom"/>
</dbReference>
<evidence type="ECO:0000313" key="3">
    <source>
        <dbReference type="Proteomes" id="UP000031196"/>
    </source>
</evidence>
<reference evidence="2 3" key="1">
    <citation type="submission" date="2014-12" db="EMBL/GenBank/DDBJ databases">
        <title>Genome sequencing of Arthrobacter phenanthrenivorans SWC37.</title>
        <authorList>
            <person name="Tan P.W."/>
            <person name="Chan K.-G."/>
        </authorList>
    </citation>
    <scope>NUCLEOTIDE SEQUENCE [LARGE SCALE GENOMIC DNA]</scope>
    <source>
        <strain evidence="2 3">SWC37</strain>
    </source>
</reference>
<sequence>MERTPTLACNGCTASSRLDVDFSMAFQPIYDAAAGRVWGYEALVRGLAGEGAYEVLSKVSPEQRYRFDQDCRVKAIELAARLFPAGGDLMLSINFMPNAVYEPAACLRATLLAAARCSFPLSSIMFEFTENEEVTDTAHLTNIITEYRKHGFTTAIDDFGAGHAGLGLLVDFQPDLIKIDMKLIRGIEASPARRAVVAGIVSIAGELNISVLAEGVETEAEFRVLKATGVRLFQGYWFAKPAFEKLPPVHIVDTAATGQRVPDPPITWIRD</sequence>
<dbReference type="CDD" id="cd01948">
    <property type="entry name" value="EAL"/>
    <property type="match status" value="1"/>
</dbReference>
<proteinExistence type="predicted"/>
<gene>
    <name evidence="2" type="ORF">RM50_11310</name>
</gene>
<dbReference type="GO" id="GO:0071111">
    <property type="term" value="F:cyclic-guanylate-specific phosphodiesterase activity"/>
    <property type="evidence" value="ECO:0007669"/>
    <property type="project" value="InterPro"/>
</dbReference>